<dbReference type="InterPro" id="IPR044537">
    <property type="entry name" value="Rip2-like"/>
</dbReference>
<dbReference type="EMBL" id="CP040004">
    <property type="protein sequence ID" value="QCT41973.1"/>
    <property type="molecule type" value="Genomic_DNA"/>
</dbReference>
<dbReference type="CDD" id="cd06158">
    <property type="entry name" value="S2P-M50_like_1"/>
    <property type="match status" value="1"/>
</dbReference>
<keyword evidence="11" id="KW-0482">Metalloprotease</keyword>
<feature type="transmembrane region" description="Helical" evidence="13">
    <location>
        <begin position="127"/>
        <end position="148"/>
    </location>
</feature>
<evidence type="ECO:0000256" key="4">
    <source>
        <dbReference type="ARBA" id="ARBA00022475"/>
    </source>
</evidence>
<keyword evidence="6 13" id="KW-0812">Transmembrane</keyword>
<evidence type="ECO:0000256" key="11">
    <source>
        <dbReference type="ARBA" id="ARBA00023049"/>
    </source>
</evidence>
<gene>
    <name evidence="15" type="ORF">FBF37_00555</name>
</gene>
<dbReference type="RefSeq" id="WP_138078470.1">
    <property type="nucleotide sequence ID" value="NZ_CP040004.1"/>
</dbReference>
<keyword evidence="7" id="KW-0479">Metal-binding</keyword>
<feature type="transmembrane region" description="Helical" evidence="13">
    <location>
        <begin position="90"/>
        <end position="115"/>
    </location>
</feature>
<evidence type="ECO:0000256" key="9">
    <source>
        <dbReference type="ARBA" id="ARBA00022833"/>
    </source>
</evidence>
<evidence type="ECO:0000259" key="14">
    <source>
        <dbReference type="Pfam" id="PF02163"/>
    </source>
</evidence>
<evidence type="ECO:0000256" key="7">
    <source>
        <dbReference type="ARBA" id="ARBA00022723"/>
    </source>
</evidence>
<evidence type="ECO:0000256" key="1">
    <source>
        <dbReference type="ARBA" id="ARBA00001947"/>
    </source>
</evidence>
<comment type="subcellular location">
    <subcellularLocation>
        <location evidence="2">Cell membrane</location>
        <topology evidence="2">Multi-pass membrane protein</topology>
    </subcellularLocation>
</comment>
<organism evidence="15 16">
    <name type="scientific">Candidatus Nanosynbacter featherlites</name>
    <dbReference type="NCBI Taxonomy" id="2572088"/>
    <lineage>
        <taxon>Bacteria</taxon>
        <taxon>Candidatus Saccharimonadota</taxon>
        <taxon>Candidatus Saccharimonadia</taxon>
        <taxon>Candidatus Nanosynbacterales</taxon>
        <taxon>Candidatus Nanosynbacteraceae</taxon>
        <taxon>Candidatus Nanosynbacter</taxon>
    </lineage>
</organism>
<keyword evidence="9" id="KW-0862">Zinc</keyword>
<evidence type="ECO:0000256" key="2">
    <source>
        <dbReference type="ARBA" id="ARBA00004651"/>
    </source>
</evidence>
<dbReference type="Proteomes" id="UP000310639">
    <property type="component" value="Chromosome"/>
</dbReference>
<feature type="transmembrane region" description="Helical" evidence="13">
    <location>
        <begin position="52"/>
        <end position="70"/>
    </location>
</feature>
<evidence type="ECO:0000256" key="6">
    <source>
        <dbReference type="ARBA" id="ARBA00022692"/>
    </source>
</evidence>
<keyword evidence="5 15" id="KW-0645">Protease</keyword>
<dbReference type="GO" id="GO:0005886">
    <property type="term" value="C:plasma membrane"/>
    <property type="evidence" value="ECO:0007669"/>
    <property type="project" value="UniProtKB-SubCell"/>
</dbReference>
<dbReference type="InterPro" id="IPR052348">
    <property type="entry name" value="Metallopeptidase_M50B"/>
</dbReference>
<protein>
    <submittedName>
        <fullName evidence="15">Site-2 protease family protein</fullName>
    </submittedName>
</protein>
<proteinExistence type="inferred from homology"/>
<evidence type="ECO:0000256" key="3">
    <source>
        <dbReference type="ARBA" id="ARBA00007931"/>
    </source>
</evidence>
<sequence length="214" mass="23543">MNFTVVIITLLVILVSMTIHEAMHAFMGYFLGDQTAKAEGRLSLNPIRHIDPFLTILLPLTLLVLGAPVFGGAKPVPFNPHKVRFGEWGVALVAIVGPLTNLVLAFTFFGIGVSLGFVDKFGFSPSLIGVTLQAFVFVNLGFFAFNMIPIPPLDGSRVLYALAPDFVRNFMRQVEQYGLVIIMALVMVGSPFISLCMNWLIIHTLQLFILIFSV</sequence>
<feature type="transmembrane region" description="Helical" evidence="13">
    <location>
        <begin position="6"/>
        <end position="31"/>
    </location>
</feature>
<feature type="transmembrane region" description="Helical" evidence="13">
    <location>
        <begin position="177"/>
        <end position="201"/>
    </location>
</feature>
<dbReference type="PANTHER" id="PTHR35864">
    <property type="entry name" value="ZINC METALLOPROTEASE MJ0611-RELATED"/>
    <property type="match status" value="1"/>
</dbReference>
<reference evidence="15 16" key="1">
    <citation type="submission" date="2019-04" db="EMBL/GenBank/DDBJ databases">
        <title>Saccharibacteria TM7 genomes.</title>
        <authorList>
            <person name="Bor B."/>
            <person name="He X."/>
            <person name="Chen T."/>
            <person name="Dewhirst F.E."/>
        </authorList>
    </citation>
    <scope>NUCLEOTIDE SEQUENCE [LARGE SCALE GENOMIC DNA]</scope>
    <source>
        <strain evidence="15 16">BB001</strain>
    </source>
</reference>
<dbReference type="GO" id="GO:0006508">
    <property type="term" value="P:proteolysis"/>
    <property type="evidence" value="ECO:0007669"/>
    <property type="project" value="UniProtKB-KW"/>
</dbReference>
<comment type="similarity">
    <text evidence="3">Belongs to the peptidase M50B family.</text>
</comment>
<keyword evidence="16" id="KW-1185">Reference proteome</keyword>
<evidence type="ECO:0000256" key="13">
    <source>
        <dbReference type="SAM" id="Phobius"/>
    </source>
</evidence>
<dbReference type="Pfam" id="PF02163">
    <property type="entry name" value="Peptidase_M50"/>
    <property type="match status" value="1"/>
</dbReference>
<dbReference type="KEGG" id="nft:FBF37_00555"/>
<evidence type="ECO:0000256" key="10">
    <source>
        <dbReference type="ARBA" id="ARBA00022989"/>
    </source>
</evidence>
<keyword evidence="10 13" id="KW-1133">Transmembrane helix</keyword>
<keyword evidence="4" id="KW-1003">Cell membrane</keyword>
<dbReference type="AlphaFoldDB" id="A0A4P9A2H1"/>
<evidence type="ECO:0000313" key="16">
    <source>
        <dbReference type="Proteomes" id="UP000310639"/>
    </source>
</evidence>
<dbReference type="OrthoDB" id="9800627at2"/>
<comment type="cofactor">
    <cofactor evidence="1">
        <name>Zn(2+)</name>
        <dbReference type="ChEBI" id="CHEBI:29105"/>
    </cofactor>
</comment>
<evidence type="ECO:0000256" key="8">
    <source>
        <dbReference type="ARBA" id="ARBA00022801"/>
    </source>
</evidence>
<evidence type="ECO:0000256" key="12">
    <source>
        <dbReference type="ARBA" id="ARBA00023136"/>
    </source>
</evidence>
<dbReference type="InterPro" id="IPR008915">
    <property type="entry name" value="Peptidase_M50"/>
</dbReference>
<accession>A0A4P9A2H1</accession>
<evidence type="ECO:0000256" key="5">
    <source>
        <dbReference type="ARBA" id="ARBA00022670"/>
    </source>
</evidence>
<keyword evidence="12 13" id="KW-0472">Membrane</keyword>
<dbReference type="PANTHER" id="PTHR35864:SF1">
    <property type="entry name" value="ZINC METALLOPROTEASE YWHC-RELATED"/>
    <property type="match status" value="1"/>
</dbReference>
<dbReference type="GO" id="GO:0046872">
    <property type="term" value="F:metal ion binding"/>
    <property type="evidence" value="ECO:0007669"/>
    <property type="project" value="UniProtKB-KW"/>
</dbReference>
<feature type="domain" description="Peptidase M50" evidence="14">
    <location>
        <begin position="131"/>
        <end position="188"/>
    </location>
</feature>
<keyword evidence="8" id="KW-0378">Hydrolase</keyword>
<evidence type="ECO:0000313" key="15">
    <source>
        <dbReference type="EMBL" id="QCT41973.1"/>
    </source>
</evidence>
<name>A0A4P9A2H1_9BACT</name>
<dbReference type="GO" id="GO:0008237">
    <property type="term" value="F:metallopeptidase activity"/>
    <property type="evidence" value="ECO:0007669"/>
    <property type="project" value="UniProtKB-KW"/>
</dbReference>